<gene>
    <name evidence="2" type="ORF">OEA41_010459</name>
</gene>
<dbReference type="PANTHER" id="PTHR42080">
    <property type="entry name" value="SRR1 DOMAIN-CONTAINING PROTEIN"/>
    <property type="match status" value="1"/>
</dbReference>
<dbReference type="EMBL" id="JASNWA010000011">
    <property type="protein sequence ID" value="KAK3167332.1"/>
    <property type="molecule type" value="Genomic_DNA"/>
</dbReference>
<dbReference type="PANTHER" id="PTHR42080:SF1">
    <property type="entry name" value="SRR1-LIKE DOMAIN-CONTAINING PROTEIN"/>
    <property type="match status" value="1"/>
</dbReference>
<accession>A0AAD9YZW5</accession>
<protein>
    <recommendedName>
        <fullName evidence="1">SRR1-like domain-containing protein</fullName>
    </recommendedName>
</protein>
<evidence type="ECO:0000313" key="3">
    <source>
        <dbReference type="Proteomes" id="UP001276659"/>
    </source>
</evidence>
<reference evidence="2" key="1">
    <citation type="submission" date="2022-11" db="EMBL/GenBank/DDBJ databases">
        <title>Chromosomal genome sequence assembly and mating type (MAT) locus characterization of the leprose asexual lichenized fungus Lepraria neglecta (Nyl.) Erichsen.</title>
        <authorList>
            <person name="Allen J.L."/>
            <person name="Pfeffer B."/>
        </authorList>
    </citation>
    <scope>NUCLEOTIDE SEQUENCE</scope>
    <source>
        <strain evidence="2">Allen 5258</strain>
    </source>
</reference>
<sequence>MRTKHQIKEAMFQDPVFNATDHAFLKDRDYTIVEDPSAFSMIDDTTFLFAPHLEWVHLAKALEGANPSLCVCGDIDGFISDDSIAKKTSEDVHRVLRDYTDKMTWKAMPDFDGGHNWCFFLCIYWLRGQEGAEDDENMEHRTMTALEDLHL</sequence>
<proteinExistence type="predicted"/>
<evidence type="ECO:0000313" key="2">
    <source>
        <dbReference type="EMBL" id="KAK3167332.1"/>
    </source>
</evidence>
<comment type="caution">
    <text evidence="2">The sequence shown here is derived from an EMBL/GenBank/DDBJ whole genome shotgun (WGS) entry which is preliminary data.</text>
</comment>
<feature type="domain" description="SRR1-like" evidence="1">
    <location>
        <begin position="3"/>
        <end position="96"/>
    </location>
</feature>
<keyword evidence="3" id="KW-1185">Reference proteome</keyword>
<dbReference type="Pfam" id="PF07985">
    <property type="entry name" value="SRR1"/>
    <property type="match status" value="1"/>
</dbReference>
<dbReference type="Proteomes" id="UP001276659">
    <property type="component" value="Unassembled WGS sequence"/>
</dbReference>
<dbReference type="InterPro" id="IPR012942">
    <property type="entry name" value="SRR1-like"/>
</dbReference>
<dbReference type="AlphaFoldDB" id="A0AAD9YZW5"/>
<organism evidence="2 3">
    <name type="scientific">Lepraria neglecta</name>
    <dbReference type="NCBI Taxonomy" id="209136"/>
    <lineage>
        <taxon>Eukaryota</taxon>
        <taxon>Fungi</taxon>
        <taxon>Dikarya</taxon>
        <taxon>Ascomycota</taxon>
        <taxon>Pezizomycotina</taxon>
        <taxon>Lecanoromycetes</taxon>
        <taxon>OSLEUM clade</taxon>
        <taxon>Lecanoromycetidae</taxon>
        <taxon>Lecanorales</taxon>
        <taxon>Lecanorineae</taxon>
        <taxon>Stereocaulaceae</taxon>
        <taxon>Lepraria</taxon>
    </lineage>
</organism>
<evidence type="ECO:0000259" key="1">
    <source>
        <dbReference type="Pfam" id="PF07985"/>
    </source>
</evidence>
<name>A0AAD9YZW5_9LECA</name>